<accession>A0A2B4RS29</accession>
<dbReference type="STRING" id="50429.A0A2B4RS29"/>
<dbReference type="Proteomes" id="UP000225706">
    <property type="component" value="Unassembled WGS sequence"/>
</dbReference>
<name>A0A2B4RS29_STYPI</name>
<keyword evidence="3" id="KW-1185">Reference proteome</keyword>
<dbReference type="PANTHER" id="PTHR46289:SF16">
    <property type="entry name" value="52 KDA REPRESSOR OF THE INHIBITOR OF THE PROTEIN KINASE"/>
    <property type="match status" value="1"/>
</dbReference>
<dbReference type="GO" id="GO:0046983">
    <property type="term" value="F:protein dimerization activity"/>
    <property type="evidence" value="ECO:0007669"/>
    <property type="project" value="InterPro"/>
</dbReference>
<evidence type="ECO:0000313" key="3">
    <source>
        <dbReference type="Proteomes" id="UP000225706"/>
    </source>
</evidence>
<evidence type="ECO:0000313" key="2">
    <source>
        <dbReference type="EMBL" id="PFX21244.1"/>
    </source>
</evidence>
<dbReference type="AlphaFoldDB" id="A0A2B4RS29"/>
<dbReference type="Pfam" id="PF05699">
    <property type="entry name" value="Dimer_Tnp_hAT"/>
    <property type="match status" value="1"/>
</dbReference>
<dbReference type="EMBL" id="LSMT01000285">
    <property type="protein sequence ID" value="PFX21244.1"/>
    <property type="molecule type" value="Genomic_DNA"/>
</dbReference>
<protein>
    <submittedName>
        <fullName evidence="2">52 kDa repressor of the inhibitor of the protein kinase</fullName>
    </submittedName>
</protein>
<dbReference type="GO" id="GO:0016301">
    <property type="term" value="F:kinase activity"/>
    <property type="evidence" value="ECO:0007669"/>
    <property type="project" value="UniProtKB-KW"/>
</dbReference>
<dbReference type="SUPFAM" id="SSF53098">
    <property type="entry name" value="Ribonuclease H-like"/>
    <property type="match status" value="1"/>
</dbReference>
<keyword evidence="2" id="KW-0808">Transferase</keyword>
<keyword evidence="2" id="KW-0418">Kinase</keyword>
<feature type="domain" description="HAT C-terminal dimerisation" evidence="1">
    <location>
        <begin position="101"/>
        <end position="157"/>
    </location>
</feature>
<organism evidence="2 3">
    <name type="scientific">Stylophora pistillata</name>
    <name type="common">Smooth cauliflower coral</name>
    <dbReference type="NCBI Taxonomy" id="50429"/>
    <lineage>
        <taxon>Eukaryota</taxon>
        <taxon>Metazoa</taxon>
        <taxon>Cnidaria</taxon>
        <taxon>Anthozoa</taxon>
        <taxon>Hexacorallia</taxon>
        <taxon>Scleractinia</taxon>
        <taxon>Astrocoeniina</taxon>
        <taxon>Pocilloporidae</taxon>
        <taxon>Stylophora</taxon>
    </lineage>
</organism>
<comment type="caution">
    <text evidence="2">The sequence shown here is derived from an EMBL/GenBank/DDBJ whole genome shotgun (WGS) entry which is preliminary data.</text>
</comment>
<proteinExistence type="predicted"/>
<evidence type="ECO:0000259" key="1">
    <source>
        <dbReference type="Pfam" id="PF05699"/>
    </source>
</evidence>
<dbReference type="OrthoDB" id="5985573at2759"/>
<dbReference type="InterPro" id="IPR012337">
    <property type="entry name" value="RNaseH-like_sf"/>
</dbReference>
<dbReference type="InterPro" id="IPR008906">
    <property type="entry name" value="HATC_C_dom"/>
</dbReference>
<dbReference type="InterPro" id="IPR052958">
    <property type="entry name" value="IFN-induced_PKR_regulator"/>
</dbReference>
<sequence>MEVPSPAGLRNVAIPLLDHIIMCIEEQFSPSAKVATSLLGLVLSVFCSRNVNVNAAVNTYTDDLPSPELLEMELTRWRSRYLAMEPQLWPASPAVAIKDCDAALFPNISILLQIACTVPVTSCECERSASTLRRPNNYIRASMEKDRLSHLALLHIHYTTPVDLDTVVDCYARLHPRRLQLENLLQQR</sequence>
<reference evidence="3" key="1">
    <citation type="journal article" date="2017" name="bioRxiv">
        <title>Comparative analysis of the genomes of Stylophora pistillata and Acropora digitifera provides evidence for extensive differences between species of corals.</title>
        <authorList>
            <person name="Voolstra C.R."/>
            <person name="Li Y."/>
            <person name="Liew Y.J."/>
            <person name="Baumgarten S."/>
            <person name="Zoccola D."/>
            <person name="Flot J.-F."/>
            <person name="Tambutte S."/>
            <person name="Allemand D."/>
            <person name="Aranda M."/>
        </authorList>
    </citation>
    <scope>NUCLEOTIDE SEQUENCE [LARGE SCALE GENOMIC DNA]</scope>
</reference>
<dbReference type="PANTHER" id="PTHR46289">
    <property type="entry name" value="52 KDA REPRESSOR OF THE INHIBITOR OF THE PROTEIN KINASE-LIKE PROTEIN-RELATED"/>
    <property type="match status" value="1"/>
</dbReference>
<gene>
    <name evidence="2" type="primary">Prkrir</name>
    <name evidence="2" type="ORF">AWC38_SpisGene14275</name>
</gene>